<evidence type="ECO:0000256" key="5">
    <source>
        <dbReference type="ARBA" id="ARBA00022840"/>
    </source>
</evidence>
<dbReference type="OrthoDB" id="422637at2759"/>
<feature type="transmembrane region" description="Helical" evidence="8">
    <location>
        <begin position="166"/>
        <end position="189"/>
    </location>
</feature>
<dbReference type="InterPro" id="IPR017871">
    <property type="entry name" value="ABC_transporter-like_CS"/>
</dbReference>
<dbReference type="GO" id="GO:0006635">
    <property type="term" value="P:fatty acid beta-oxidation"/>
    <property type="evidence" value="ECO:0000318"/>
    <property type="project" value="GO_Central"/>
</dbReference>
<feature type="domain" description="ABC transporter" evidence="9">
    <location>
        <begin position="347"/>
        <end position="544"/>
    </location>
</feature>
<keyword evidence="2" id="KW-0813">Transport</keyword>
<dbReference type="GO" id="GO:0007031">
    <property type="term" value="P:peroxisome organization"/>
    <property type="evidence" value="ECO:0000318"/>
    <property type="project" value="GO_Central"/>
</dbReference>
<dbReference type="InterPro" id="IPR036640">
    <property type="entry name" value="ABC1_TM_sf"/>
</dbReference>
<dbReference type="GO" id="GO:0015910">
    <property type="term" value="P:long-chain fatty acid import into peroxisome"/>
    <property type="evidence" value="ECO:0000318"/>
    <property type="project" value="GO_Central"/>
</dbReference>
<dbReference type="InterPro" id="IPR003593">
    <property type="entry name" value="AAA+_ATPase"/>
</dbReference>
<comment type="similarity">
    <text evidence="1">Belongs to the ABC transporter superfamily. ABCD family. Peroxisomal fatty acyl CoA transporter (TC 3.A.1.203) subfamily.</text>
</comment>
<evidence type="ECO:0000313" key="12">
    <source>
        <dbReference type="Proteomes" id="UP000001542"/>
    </source>
</evidence>
<dbReference type="PROSITE" id="PS50893">
    <property type="entry name" value="ABC_TRANSPORTER_2"/>
    <property type="match status" value="1"/>
</dbReference>
<feature type="transmembrane region" description="Helical" evidence="8">
    <location>
        <begin position="21"/>
        <end position="47"/>
    </location>
</feature>
<evidence type="ECO:0000256" key="2">
    <source>
        <dbReference type="ARBA" id="ARBA00022448"/>
    </source>
</evidence>
<dbReference type="SMART" id="SM00382">
    <property type="entry name" value="AAA"/>
    <property type="match status" value="1"/>
</dbReference>
<keyword evidence="4" id="KW-0547">Nucleotide-binding</keyword>
<accession>A2GC20</accession>
<dbReference type="GO" id="GO:0016887">
    <property type="term" value="F:ATP hydrolysis activity"/>
    <property type="evidence" value="ECO:0007669"/>
    <property type="project" value="InterPro"/>
</dbReference>
<dbReference type="GO" id="GO:0140359">
    <property type="term" value="F:ABC-type transporter activity"/>
    <property type="evidence" value="ECO:0007669"/>
    <property type="project" value="InterPro"/>
</dbReference>
<dbReference type="Proteomes" id="UP000001542">
    <property type="component" value="Unassembled WGS sequence"/>
</dbReference>
<evidence type="ECO:0000256" key="6">
    <source>
        <dbReference type="ARBA" id="ARBA00022989"/>
    </source>
</evidence>
<dbReference type="SUPFAM" id="SSF90123">
    <property type="entry name" value="ABC transporter transmembrane region"/>
    <property type="match status" value="1"/>
</dbReference>
<reference evidence="11" key="1">
    <citation type="submission" date="2006-10" db="EMBL/GenBank/DDBJ databases">
        <authorList>
            <person name="Amadeo P."/>
            <person name="Zhao Q."/>
            <person name="Wortman J."/>
            <person name="Fraser-Liggett C."/>
            <person name="Carlton J."/>
        </authorList>
    </citation>
    <scope>NUCLEOTIDE SEQUENCE</scope>
    <source>
        <strain evidence="11">G3</strain>
    </source>
</reference>
<dbReference type="eggNOG" id="KOG0060">
    <property type="taxonomic scope" value="Eukaryota"/>
</dbReference>
<dbReference type="VEuPathDB" id="TrichDB:TVAGG3_0004950"/>
<dbReference type="PANTHER" id="PTHR11384:SF59">
    <property type="entry name" value="LYSOSOMAL COBALAMIN TRANSPORTER ABCD4"/>
    <property type="match status" value="1"/>
</dbReference>
<organism evidence="11 12">
    <name type="scientific">Trichomonas vaginalis (strain ATCC PRA-98 / G3)</name>
    <dbReference type="NCBI Taxonomy" id="412133"/>
    <lineage>
        <taxon>Eukaryota</taxon>
        <taxon>Metamonada</taxon>
        <taxon>Parabasalia</taxon>
        <taxon>Trichomonadida</taxon>
        <taxon>Trichomonadidae</taxon>
        <taxon>Trichomonas</taxon>
    </lineage>
</organism>
<dbReference type="InterPro" id="IPR003439">
    <property type="entry name" value="ABC_transporter-like_ATP-bd"/>
</dbReference>
<dbReference type="RefSeq" id="XP_001298228.1">
    <property type="nucleotide sequence ID" value="XM_001298227.1"/>
</dbReference>
<dbReference type="Pfam" id="PF06472">
    <property type="entry name" value="ABC_membrane_2"/>
    <property type="match status" value="1"/>
</dbReference>
<dbReference type="Gene3D" id="3.40.50.300">
    <property type="entry name" value="P-loop containing nucleotide triphosphate hydrolases"/>
    <property type="match status" value="1"/>
</dbReference>
<dbReference type="PANTHER" id="PTHR11384">
    <property type="entry name" value="ATP-BINDING CASSETTE, SUB-FAMILY D MEMBER"/>
    <property type="match status" value="1"/>
</dbReference>
<dbReference type="GO" id="GO:0005324">
    <property type="term" value="F:long-chain fatty acid transmembrane transporter activity"/>
    <property type="evidence" value="ECO:0000318"/>
    <property type="project" value="GO_Central"/>
</dbReference>
<dbReference type="GO" id="GO:0005778">
    <property type="term" value="C:peroxisomal membrane"/>
    <property type="evidence" value="ECO:0000318"/>
    <property type="project" value="GO_Central"/>
</dbReference>
<dbReference type="GO" id="GO:0005524">
    <property type="term" value="F:ATP binding"/>
    <property type="evidence" value="ECO:0000318"/>
    <property type="project" value="GO_Central"/>
</dbReference>
<dbReference type="SMR" id="A2GC20"/>
<dbReference type="PROSITE" id="PS00211">
    <property type="entry name" value="ABC_TRANSPORTER_1"/>
    <property type="match status" value="1"/>
</dbReference>
<dbReference type="CDD" id="cd03223">
    <property type="entry name" value="ABCD_peroxisomal_ALDP"/>
    <property type="match status" value="1"/>
</dbReference>
<dbReference type="KEGG" id="tva:4742937"/>
<gene>
    <name evidence="11" type="ORF">TVAG_605460</name>
</gene>
<keyword evidence="3 8" id="KW-0812">Transmembrane</keyword>
<name>A2GC20_TRIV3</name>
<evidence type="ECO:0000256" key="7">
    <source>
        <dbReference type="ARBA" id="ARBA00023136"/>
    </source>
</evidence>
<dbReference type="GO" id="GO:0042626">
    <property type="term" value="F:ATPase-coupled transmembrane transporter activity"/>
    <property type="evidence" value="ECO:0000318"/>
    <property type="project" value="GO_Central"/>
</dbReference>
<feature type="transmembrane region" description="Helical" evidence="8">
    <location>
        <begin position="67"/>
        <end position="87"/>
    </location>
</feature>
<dbReference type="GO" id="GO:0042760">
    <property type="term" value="P:very long-chain fatty acid catabolic process"/>
    <property type="evidence" value="ECO:0000318"/>
    <property type="project" value="GO_Central"/>
</dbReference>
<dbReference type="InterPro" id="IPR011527">
    <property type="entry name" value="ABC1_TM_dom"/>
</dbReference>
<sequence length="545" mass="61527">MKASKTRITDVFRVFWNASSWFSTLILGTILIFALGELIVGNYSGLYPSKLMKYITKKDTKQFGHDLYIYAFFLVGSVLILGIKLWLCDRLSIRFRDKLVQQIHKDYMTGNSFYDLLMYDTHIDNPDGRITQDIENYGETSIKVIVAAAQSPLIIAYYSYSTFKDMGLNSLLITLLFTTVSFFATRFAMSPIVRLTYKFEAANADFRTAHVNLKENAETIALSRGQSAEEKLLSDRLASVLSVQKQLSNTSIILNIVVNICQYFGNALVYLCIYICAPATEDPSILAEFTGRVSFEVIMLISGITSLMNVINDFSKLSGYSTRIQELLSILREQAEHVNINKFGNSFVLENATVMRPSGDSLINDLNLTVRPGESLFIVGPSGAGKSSLFRVLGGIWPIKSGKVTIPEEKTMILTQRPYVPRNATLEEAIAFPKELNEVDLFEIQNTLRLLKIEHLKLRDDEDWWVGLSPGEQQRVAIARILVHRPTFALLDEATSAIPSKLEEEIFKVLAQKDITCITIAHNKELRKWHKNVLELTGNGRYSIY</sequence>
<dbReference type="STRING" id="5722.A2GC20"/>
<dbReference type="PROSITE" id="PS50929">
    <property type="entry name" value="ABC_TM1F"/>
    <property type="match status" value="1"/>
</dbReference>
<keyword evidence="12" id="KW-1185">Reference proteome</keyword>
<dbReference type="Pfam" id="PF00005">
    <property type="entry name" value="ABC_tran"/>
    <property type="match status" value="1"/>
</dbReference>
<dbReference type="SUPFAM" id="SSF52540">
    <property type="entry name" value="P-loop containing nucleoside triphosphate hydrolases"/>
    <property type="match status" value="1"/>
</dbReference>
<feature type="domain" description="ABC transmembrane type-1" evidence="10">
    <location>
        <begin position="30"/>
        <end position="326"/>
    </location>
</feature>
<dbReference type="InterPro" id="IPR027417">
    <property type="entry name" value="P-loop_NTPase"/>
</dbReference>
<dbReference type="InParanoid" id="A2GC20"/>
<evidence type="ECO:0000256" key="8">
    <source>
        <dbReference type="SAM" id="Phobius"/>
    </source>
</evidence>
<dbReference type="OMA" id="IHDMYLD"/>
<evidence type="ECO:0000256" key="3">
    <source>
        <dbReference type="ARBA" id="ARBA00022692"/>
    </source>
</evidence>
<evidence type="ECO:0000313" key="11">
    <source>
        <dbReference type="EMBL" id="EAX85298.1"/>
    </source>
</evidence>
<evidence type="ECO:0000256" key="4">
    <source>
        <dbReference type="ARBA" id="ARBA00022741"/>
    </source>
</evidence>
<dbReference type="Gene3D" id="1.20.1560.10">
    <property type="entry name" value="ABC transporter type 1, transmembrane domain"/>
    <property type="match status" value="1"/>
</dbReference>
<protein>
    <submittedName>
        <fullName evidence="11">ABC transporter family protein</fullName>
    </submittedName>
</protein>
<evidence type="ECO:0000256" key="1">
    <source>
        <dbReference type="ARBA" id="ARBA00008575"/>
    </source>
</evidence>
<keyword evidence="5" id="KW-0067">ATP-binding</keyword>
<keyword evidence="6 8" id="KW-1133">Transmembrane helix</keyword>
<reference evidence="11" key="2">
    <citation type="journal article" date="2007" name="Science">
        <title>Draft genome sequence of the sexually transmitted pathogen Trichomonas vaginalis.</title>
        <authorList>
            <person name="Carlton J.M."/>
            <person name="Hirt R.P."/>
            <person name="Silva J.C."/>
            <person name="Delcher A.L."/>
            <person name="Schatz M."/>
            <person name="Zhao Q."/>
            <person name="Wortman J.R."/>
            <person name="Bidwell S.L."/>
            <person name="Alsmark U.C.M."/>
            <person name="Besteiro S."/>
            <person name="Sicheritz-Ponten T."/>
            <person name="Noel C.J."/>
            <person name="Dacks J.B."/>
            <person name="Foster P.G."/>
            <person name="Simillion C."/>
            <person name="Van de Peer Y."/>
            <person name="Miranda-Saavedra D."/>
            <person name="Barton G.J."/>
            <person name="Westrop G.D."/>
            <person name="Mueller S."/>
            <person name="Dessi D."/>
            <person name="Fiori P.L."/>
            <person name="Ren Q."/>
            <person name="Paulsen I."/>
            <person name="Zhang H."/>
            <person name="Bastida-Corcuera F.D."/>
            <person name="Simoes-Barbosa A."/>
            <person name="Brown M.T."/>
            <person name="Hayes R.D."/>
            <person name="Mukherjee M."/>
            <person name="Okumura C.Y."/>
            <person name="Schneider R."/>
            <person name="Smith A.J."/>
            <person name="Vanacova S."/>
            <person name="Villalvazo M."/>
            <person name="Haas B.J."/>
            <person name="Pertea M."/>
            <person name="Feldblyum T.V."/>
            <person name="Utterback T.R."/>
            <person name="Shu C.L."/>
            <person name="Osoegawa K."/>
            <person name="de Jong P.J."/>
            <person name="Hrdy I."/>
            <person name="Horvathova L."/>
            <person name="Zubacova Z."/>
            <person name="Dolezal P."/>
            <person name="Malik S.B."/>
            <person name="Logsdon J.M. Jr."/>
            <person name="Henze K."/>
            <person name="Gupta A."/>
            <person name="Wang C.C."/>
            <person name="Dunne R.L."/>
            <person name="Upcroft J.A."/>
            <person name="Upcroft P."/>
            <person name="White O."/>
            <person name="Salzberg S.L."/>
            <person name="Tang P."/>
            <person name="Chiu C.-H."/>
            <person name="Lee Y.-S."/>
            <person name="Embley T.M."/>
            <person name="Coombs G.H."/>
            <person name="Mottram J.C."/>
            <person name="Tachezy J."/>
            <person name="Fraser-Liggett C.M."/>
            <person name="Johnson P.J."/>
        </authorList>
    </citation>
    <scope>NUCLEOTIDE SEQUENCE [LARGE SCALE GENOMIC DNA]</scope>
    <source>
        <strain evidence="11">G3</strain>
    </source>
</reference>
<proteinExistence type="inferred from homology"/>
<evidence type="ECO:0000259" key="10">
    <source>
        <dbReference type="PROSITE" id="PS50929"/>
    </source>
</evidence>
<dbReference type="EMBL" id="DS114994">
    <property type="protein sequence ID" value="EAX85298.1"/>
    <property type="molecule type" value="Genomic_DNA"/>
</dbReference>
<dbReference type="VEuPathDB" id="TrichDB:TVAG_605460"/>
<dbReference type="AlphaFoldDB" id="A2GC20"/>
<keyword evidence="7 8" id="KW-0472">Membrane</keyword>
<dbReference type="InterPro" id="IPR050835">
    <property type="entry name" value="ABC_transporter_sub-D"/>
</dbReference>
<evidence type="ECO:0000259" key="9">
    <source>
        <dbReference type="PROSITE" id="PS50893"/>
    </source>
</evidence>